<accession>A0AAV7B3G6</accession>
<proteinExistence type="predicted"/>
<dbReference type="EMBL" id="WNYA01000006">
    <property type="protein sequence ID" value="KAG8567464.1"/>
    <property type="molecule type" value="Genomic_DNA"/>
</dbReference>
<reference evidence="1" key="1">
    <citation type="thesis" date="2020" institute="ProQuest LLC" country="789 East Eisenhower Parkway, Ann Arbor, MI, USA">
        <title>Comparative Genomics and Chromosome Evolution.</title>
        <authorList>
            <person name="Mudd A.B."/>
        </authorList>
    </citation>
    <scope>NUCLEOTIDE SEQUENCE</scope>
    <source>
        <strain evidence="1">237g6f4</strain>
        <tissue evidence="1">Blood</tissue>
    </source>
</reference>
<protein>
    <submittedName>
        <fullName evidence="1">Uncharacterized protein</fullName>
    </submittedName>
</protein>
<gene>
    <name evidence="1" type="ORF">GDO81_013641</name>
</gene>
<keyword evidence="2" id="KW-1185">Reference proteome</keyword>
<dbReference type="AlphaFoldDB" id="A0AAV7B3G6"/>
<evidence type="ECO:0000313" key="1">
    <source>
        <dbReference type="EMBL" id="KAG8567464.1"/>
    </source>
</evidence>
<evidence type="ECO:0000313" key="2">
    <source>
        <dbReference type="Proteomes" id="UP000824782"/>
    </source>
</evidence>
<sequence length="105" mass="12283">MCTKGGGGDCTPKRQCEVTRRTKERLSITSSNKCSYKRLVLGGSKRRAAHPRTQRKEQQATEVKIQTYKRYDVNNLEHNAWHWYVIHNKYITKYASQVSIRIINL</sequence>
<organism evidence="1 2">
    <name type="scientific">Engystomops pustulosus</name>
    <name type="common">Tungara frog</name>
    <name type="synonym">Physalaemus pustulosus</name>
    <dbReference type="NCBI Taxonomy" id="76066"/>
    <lineage>
        <taxon>Eukaryota</taxon>
        <taxon>Metazoa</taxon>
        <taxon>Chordata</taxon>
        <taxon>Craniata</taxon>
        <taxon>Vertebrata</taxon>
        <taxon>Euteleostomi</taxon>
        <taxon>Amphibia</taxon>
        <taxon>Batrachia</taxon>
        <taxon>Anura</taxon>
        <taxon>Neobatrachia</taxon>
        <taxon>Hyloidea</taxon>
        <taxon>Leptodactylidae</taxon>
        <taxon>Leiuperinae</taxon>
        <taxon>Engystomops</taxon>
    </lineage>
</organism>
<dbReference type="Proteomes" id="UP000824782">
    <property type="component" value="Unassembled WGS sequence"/>
</dbReference>
<name>A0AAV7B3G6_ENGPU</name>
<comment type="caution">
    <text evidence="1">The sequence shown here is derived from an EMBL/GenBank/DDBJ whole genome shotgun (WGS) entry which is preliminary data.</text>
</comment>